<keyword evidence="4" id="KW-0285">Flavoprotein</keyword>
<feature type="binding site" evidence="3">
    <location>
        <position position="556"/>
    </location>
    <ligand>
        <name>substrate</name>
    </ligand>
</feature>
<feature type="chain" id="PRO_5042488587" description="Glucose-methanol-choline oxidoreductase N-terminal domain-containing protein" evidence="5">
    <location>
        <begin position="19"/>
        <end position="624"/>
    </location>
</feature>
<evidence type="ECO:0000256" key="1">
    <source>
        <dbReference type="ARBA" id="ARBA00010790"/>
    </source>
</evidence>
<dbReference type="PROSITE" id="PS00623">
    <property type="entry name" value="GMC_OXRED_1"/>
    <property type="match status" value="1"/>
</dbReference>
<dbReference type="PIRSF" id="PIRSF000137">
    <property type="entry name" value="Alcohol_oxidase"/>
    <property type="match status" value="1"/>
</dbReference>
<dbReference type="InterPro" id="IPR000172">
    <property type="entry name" value="GMC_OxRdtase_N"/>
</dbReference>
<evidence type="ECO:0000313" key="8">
    <source>
        <dbReference type="Proteomes" id="UP000075880"/>
    </source>
</evidence>
<feature type="signal peptide" evidence="5">
    <location>
        <begin position="1"/>
        <end position="18"/>
    </location>
</feature>
<keyword evidence="3 4" id="KW-0274">FAD</keyword>
<evidence type="ECO:0000259" key="6">
    <source>
        <dbReference type="PROSITE" id="PS00623"/>
    </source>
</evidence>
<dbReference type="Proteomes" id="UP000075880">
    <property type="component" value="Unassembled WGS sequence"/>
</dbReference>
<evidence type="ECO:0000256" key="5">
    <source>
        <dbReference type="SAM" id="SignalP"/>
    </source>
</evidence>
<feature type="domain" description="Glucose-methanol-choline oxidoreductase N-terminal" evidence="6">
    <location>
        <begin position="144"/>
        <end position="167"/>
    </location>
</feature>
<dbReference type="AlphaFoldDB" id="A0AAG5CTZ0"/>
<dbReference type="InterPro" id="IPR007867">
    <property type="entry name" value="GMC_OxRtase_C"/>
</dbReference>
<dbReference type="PANTHER" id="PTHR11552:SF208">
    <property type="entry name" value="RE36204P-RELATED"/>
    <property type="match status" value="1"/>
</dbReference>
<organism evidence="7 8">
    <name type="scientific">Anopheles atroparvus</name>
    <name type="common">European mosquito</name>
    <dbReference type="NCBI Taxonomy" id="41427"/>
    <lineage>
        <taxon>Eukaryota</taxon>
        <taxon>Metazoa</taxon>
        <taxon>Ecdysozoa</taxon>
        <taxon>Arthropoda</taxon>
        <taxon>Hexapoda</taxon>
        <taxon>Insecta</taxon>
        <taxon>Pterygota</taxon>
        <taxon>Neoptera</taxon>
        <taxon>Endopterygota</taxon>
        <taxon>Diptera</taxon>
        <taxon>Nematocera</taxon>
        <taxon>Culicoidea</taxon>
        <taxon>Culicidae</taxon>
        <taxon>Anophelinae</taxon>
        <taxon>Anopheles</taxon>
    </lineage>
</organism>
<comment type="similarity">
    <text evidence="1 4">Belongs to the GMC oxidoreductase family.</text>
</comment>
<protein>
    <recommendedName>
        <fullName evidence="6">Glucose-methanol-choline oxidoreductase N-terminal domain-containing protein</fullName>
    </recommendedName>
</protein>
<evidence type="ECO:0000256" key="4">
    <source>
        <dbReference type="RuleBase" id="RU003968"/>
    </source>
</evidence>
<dbReference type="InterPro" id="IPR012132">
    <property type="entry name" value="GMC_OxRdtase"/>
</dbReference>
<dbReference type="Pfam" id="PF00732">
    <property type="entry name" value="GMC_oxred_N"/>
    <property type="match status" value="1"/>
</dbReference>
<feature type="binding site" evidence="3">
    <location>
        <position position="283"/>
    </location>
    <ligand>
        <name>FAD</name>
        <dbReference type="ChEBI" id="CHEBI:57692"/>
    </ligand>
</feature>
<comment type="cofactor">
    <cofactor evidence="3">
        <name>FAD</name>
        <dbReference type="ChEBI" id="CHEBI:57692"/>
    </cofactor>
</comment>
<sequence length="624" mass="68487">MAYTVVGALVLVTLLVSASEPYRSAWSFEDASIPEGLAKNFNKLFQNAATRDRLEMESDPSNREYDFIVVGAGNAGSVVANRLTERSDWKVLLLEAGPLGSVWYNVPIGLQLAEVSNYNWKFVTEPQRDACRGMWNKQCAIDAGKGVGGSTLINGLLYTRGNRDDFDRWAAAGNAGWGYDDLLPYFKKLEGMKSVEVDQGYHSTEGPVNVEFSPFLSEQGKLFLKAAQDAGYARVDYNGRSQYGVSQVQGTTVLGQRTSAYNAYLEPVLLQRKNLALRTNSFVTKVLIDPASRRAFGVEYLRHNVTRRVYARKEVILSAGGIITPKLLMLSGVGPREHLEQHGIEVLADLPVGARFQDHLSFPGLQVVLEGTSYIAPGEIITVPNVVQLIRGTGLLTVPSAVEIFAYPNITAGGRKGPLLELAATIGSFASDRGVLSTEAIRMKRSLYRAVYSPLEQLNHFTVLVSLHHPRSIGFVRLRSADPLEAPIIQPNFLADPNDVEAILVGIREVERLVDGPLLGKFRARIWKRPLPNCRQHPPASDDYWRCAIRTLSISYAHYMGACRMGPGGAGSQAVVSPELRVHGIEGLRVVDTSVIPEPMSAHTMAAAYVIGEKASDLIKRQHE</sequence>
<dbReference type="Gene3D" id="3.50.50.60">
    <property type="entry name" value="FAD/NAD(P)-binding domain"/>
    <property type="match status" value="1"/>
</dbReference>
<keyword evidence="8" id="KW-1185">Reference proteome</keyword>
<accession>A0AAG5CTZ0</accession>
<dbReference type="GO" id="GO:0016614">
    <property type="term" value="F:oxidoreductase activity, acting on CH-OH group of donors"/>
    <property type="evidence" value="ECO:0007669"/>
    <property type="project" value="InterPro"/>
</dbReference>
<dbReference type="InterPro" id="IPR036188">
    <property type="entry name" value="FAD/NAD-bd_sf"/>
</dbReference>
<dbReference type="Gene3D" id="3.30.560.10">
    <property type="entry name" value="Glucose Oxidase, domain 3"/>
    <property type="match status" value="1"/>
</dbReference>
<dbReference type="Pfam" id="PF05199">
    <property type="entry name" value="GMC_oxred_C"/>
    <property type="match status" value="1"/>
</dbReference>
<keyword evidence="5" id="KW-0732">Signal</keyword>
<evidence type="ECO:0000313" key="7">
    <source>
        <dbReference type="EnsemblMetazoa" id="ENSAATROPP002317"/>
    </source>
</evidence>
<dbReference type="SUPFAM" id="SSF54373">
    <property type="entry name" value="FAD-linked reductases, C-terminal domain"/>
    <property type="match status" value="1"/>
</dbReference>
<dbReference type="SUPFAM" id="SSF51905">
    <property type="entry name" value="FAD/NAD(P)-binding domain"/>
    <property type="match status" value="1"/>
</dbReference>
<proteinExistence type="inferred from homology"/>
<reference evidence="7" key="1">
    <citation type="submission" date="2024-04" db="UniProtKB">
        <authorList>
            <consortium name="EnsemblMetazoa"/>
        </authorList>
    </citation>
    <scope>IDENTIFICATION</scope>
    <source>
        <strain evidence="7">EBRO</strain>
    </source>
</reference>
<dbReference type="EnsemblMetazoa" id="ENSAATROPT002417">
    <property type="protein sequence ID" value="ENSAATROPP002317"/>
    <property type="gene ID" value="ENSAATROPG001904"/>
</dbReference>
<evidence type="ECO:0000256" key="3">
    <source>
        <dbReference type="PIRSR" id="PIRSR000137-2"/>
    </source>
</evidence>
<name>A0AAG5CTZ0_ANOAO</name>
<feature type="active site" description="Proton donor" evidence="2">
    <location>
        <position position="558"/>
    </location>
</feature>
<dbReference type="PANTHER" id="PTHR11552">
    <property type="entry name" value="GLUCOSE-METHANOL-CHOLINE GMC OXIDOREDUCTASE"/>
    <property type="match status" value="1"/>
</dbReference>
<evidence type="ECO:0000256" key="2">
    <source>
        <dbReference type="PIRSR" id="PIRSR000137-1"/>
    </source>
</evidence>
<dbReference type="GO" id="GO:0050660">
    <property type="term" value="F:flavin adenine dinucleotide binding"/>
    <property type="evidence" value="ECO:0007669"/>
    <property type="project" value="InterPro"/>
</dbReference>
<feature type="active site" description="Proton acceptor" evidence="2">
    <location>
        <position position="603"/>
    </location>
</feature>